<evidence type="ECO:0000259" key="2">
    <source>
        <dbReference type="Pfam" id="PF02481"/>
    </source>
</evidence>
<evidence type="ECO:0000313" key="5">
    <source>
        <dbReference type="Proteomes" id="UP000004070"/>
    </source>
</evidence>
<dbReference type="GeneID" id="84904026"/>
<protein>
    <submittedName>
        <fullName evidence="4">Putative DNA protecting protein DprA</fullName>
    </submittedName>
</protein>
<organism evidence="4 5">
    <name type="scientific">Lancefieldella rimae (strain ATCC 49626 / DSM 7090 / CCUG 31168 / NBRC 15546 / VPI D140H-11A)</name>
    <name type="common">Atopobium rimae</name>
    <dbReference type="NCBI Taxonomy" id="553184"/>
    <lineage>
        <taxon>Bacteria</taxon>
        <taxon>Bacillati</taxon>
        <taxon>Actinomycetota</taxon>
        <taxon>Coriobacteriia</taxon>
        <taxon>Coriobacteriales</taxon>
        <taxon>Atopobiaceae</taxon>
        <taxon>Lancefieldella</taxon>
    </lineage>
</organism>
<dbReference type="EMBL" id="ACFE01000001">
    <property type="protein sequence ID" value="EEE18017.1"/>
    <property type="molecule type" value="Genomic_DNA"/>
</dbReference>
<dbReference type="STRING" id="1383.IV60_GL000322"/>
<dbReference type="Gene3D" id="3.40.50.450">
    <property type="match status" value="1"/>
</dbReference>
<evidence type="ECO:0000256" key="1">
    <source>
        <dbReference type="ARBA" id="ARBA00006525"/>
    </source>
</evidence>
<evidence type="ECO:0000313" key="4">
    <source>
        <dbReference type="EMBL" id="EEE18017.1"/>
    </source>
</evidence>
<accession>B9CKG0</accession>
<evidence type="ECO:0000259" key="3">
    <source>
        <dbReference type="Pfam" id="PF17782"/>
    </source>
</evidence>
<feature type="domain" description="DprA winged helix" evidence="3">
    <location>
        <begin position="223"/>
        <end position="279"/>
    </location>
</feature>
<comment type="caution">
    <text evidence="4">The sequence shown here is derived from an EMBL/GenBank/DDBJ whole genome shotgun (WGS) entry which is preliminary data.</text>
</comment>
<reference evidence="4 5" key="1">
    <citation type="submission" date="2009-01" db="EMBL/GenBank/DDBJ databases">
        <authorList>
            <person name="Madupu R."/>
            <person name="Sebastian Y."/>
            <person name="Durkin A.S."/>
            <person name="Torralba M."/>
            <person name="Methe B."/>
            <person name="Sutton G.G."/>
            <person name="Strausberg R.L."/>
            <person name="Nelson K.E."/>
        </authorList>
    </citation>
    <scope>NUCLEOTIDE SEQUENCE [LARGE SCALE GENOMIC DNA]</scope>
    <source>
        <strain evidence="5">ATCC 49626 / DSM 7090 / CCUG 31168 / JCM 10299 / NBRC 15546 / VPI D140H-11A</strain>
    </source>
</reference>
<dbReference type="InterPro" id="IPR036388">
    <property type="entry name" value="WH-like_DNA-bd_sf"/>
</dbReference>
<dbReference type="AlphaFoldDB" id="B9CKG0"/>
<dbReference type="SUPFAM" id="SSF102405">
    <property type="entry name" value="MCP/YpsA-like"/>
    <property type="match status" value="1"/>
</dbReference>
<dbReference type="GO" id="GO:0009294">
    <property type="term" value="P:DNA-mediated transformation"/>
    <property type="evidence" value="ECO:0007669"/>
    <property type="project" value="InterPro"/>
</dbReference>
<dbReference type="PANTHER" id="PTHR43022">
    <property type="entry name" value="PROTEIN SMF"/>
    <property type="match status" value="1"/>
</dbReference>
<sequence>MAERWILTRGDDYYPKCLEDLHSPPRVLYGIGDPTLLSAPMLSVIGARRATPYGIAIAEMTARVAVDCGVTVVSGGAMGCDFAAGMSALSAGGKTIVVLGCGADVIYPRSSEPLILAAQEQGVVLSLDPWKTPPRRFAFPRRNAIIAALGSVLVVTEAGIRSGTMTTAEAAIDLGRALYAIPGSIFSPTSAGTNRLISEGARIISDESSLAVSLALDFGTVARAQKDQTSPKSRIISALLASPSRPEELAMRLGEDVLTLMRTLTDFEASGIIQRLPDGRYTPTREYHLGLVDKPKMRT</sequence>
<dbReference type="Gene3D" id="1.10.10.10">
    <property type="entry name" value="Winged helix-like DNA-binding domain superfamily/Winged helix DNA-binding domain"/>
    <property type="match status" value="1"/>
</dbReference>
<name>B9CKG0_LANR4</name>
<dbReference type="Proteomes" id="UP000004070">
    <property type="component" value="Unassembled WGS sequence"/>
</dbReference>
<dbReference type="SUPFAM" id="SSF46785">
    <property type="entry name" value="Winged helix' DNA-binding domain"/>
    <property type="match status" value="1"/>
</dbReference>
<feature type="domain" description="Smf/DprA SLOG" evidence="2">
    <location>
        <begin position="6"/>
        <end position="210"/>
    </location>
</feature>
<comment type="similarity">
    <text evidence="1">Belongs to the DprA/Smf family.</text>
</comment>
<gene>
    <name evidence="4" type="ORF">ATORI0001_0509</name>
</gene>
<dbReference type="Pfam" id="PF02481">
    <property type="entry name" value="DNA_processg_A"/>
    <property type="match status" value="1"/>
</dbReference>
<dbReference type="InterPro" id="IPR036390">
    <property type="entry name" value="WH_DNA-bd_sf"/>
</dbReference>
<dbReference type="InterPro" id="IPR057666">
    <property type="entry name" value="DrpA_SLOG"/>
</dbReference>
<dbReference type="eggNOG" id="COG0758">
    <property type="taxonomic scope" value="Bacteria"/>
</dbReference>
<dbReference type="Pfam" id="PF17782">
    <property type="entry name" value="WHD_DprA"/>
    <property type="match status" value="1"/>
</dbReference>
<dbReference type="InterPro" id="IPR041614">
    <property type="entry name" value="DprA_WH"/>
</dbReference>
<proteinExistence type="inferred from homology"/>
<dbReference type="RefSeq" id="WP_003148587.1">
    <property type="nucleotide sequence ID" value="NZ_ACFE01000001.1"/>
</dbReference>
<dbReference type="PANTHER" id="PTHR43022:SF1">
    <property type="entry name" value="PROTEIN SMF"/>
    <property type="match status" value="1"/>
</dbReference>
<dbReference type="InterPro" id="IPR003488">
    <property type="entry name" value="DprA"/>
</dbReference>